<evidence type="ECO:0000313" key="3">
    <source>
        <dbReference type="Proteomes" id="UP001224775"/>
    </source>
</evidence>
<reference evidence="2" key="1">
    <citation type="submission" date="2023-06" db="EMBL/GenBank/DDBJ databases">
        <title>Survivors Of The Sea: Transcriptome response of Skeletonema marinoi to long-term dormancy.</title>
        <authorList>
            <person name="Pinder M.I.M."/>
            <person name="Kourtchenko O."/>
            <person name="Robertson E.K."/>
            <person name="Larsson T."/>
            <person name="Maumus F."/>
            <person name="Osuna-Cruz C.M."/>
            <person name="Vancaester E."/>
            <person name="Stenow R."/>
            <person name="Vandepoele K."/>
            <person name="Ploug H."/>
            <person name="Bruchert V."/>
            <person name="Godhe A."/>
            <person name="Topel M."/>
        </authorList>
    </citation>
    <scope>NUCLEOTIDE SEQUENCE</scope>
    <source>
        <strain evidence="2">R05AC</strain>
    </source>
</reference>
<feature type="region of interest" description="Disordered" evidence="1">
    <location>
        <begin position="418"/>
        <end position="453"/>
    </location>
</feature>
<feature type="compositionally biased region" description="Low complexity" evidence="1">
    <location>
        <begin position="145"/>
        <end position="154"/>
    </location>
</feature>
<gene>
    <name evidence="2" type="ORF">QTG54_006719</name>
</gene>
<feature type="compositionally biased region" description="Basic and acidic residues" evidence="1">
    <location>
        <begin position="43"/>
        <end position="54"/>
    </location>
</feature>
<dbReference type="Proteomes" id="UP001224775">
    <property type="component" value="Unassembled WGS sequence"/>
</dbReference>
<feature type="region of interest" description="Disordered" evidence="1">
    <location>
        <begin position="1"/>
        <end position="200"/>
    </location>
</feature>
<dbReference type="PANTHER" id="PTHR42256">
    <property type="entry name" value="OXOGLUTARATE/IRON-DEPENDENT DIOXYGENASE"/>
    <property type="match status" value="1"/>
</dbReference>
<feature type="compositionally biased region" description="Basic and acidic residues" evidence="1">
    <location>
        <begin position="170"/>
        <end position="179"/>
    </location>
</feature>
<name>A0AAD9DDL7_9STRA</name>
<proteinExistence type="predicted"/>
<dbReference type="InterPro" id="IPR037151">
    <property type="entry name" value="AlkB-like_sf"/>
</dbReference>
<feature type="compositionally biased region" description="Basic residues" evidence="1">
    <location>
        <begin position="22"/>
        <end position="42"/>
    </location>
</feature>
<feature type="compositionally biased region" description="Basic and acidic residues" evidence="1">
    <location>
        <begin position="66"/>
        <end position="106"/>
    </location>
</feature>
<protein>
    <recommendedName>
        <fullName evidence="4">Fe2OG dioxygenase domain-containing protein</fullName>
    </recommendedName>
</protein>
<comment type="caution">
    <text evidence="2">The sequence shown here is derived from an EMBL/GenBank/DDBJ whole genome shotgun (WGS) entry which is preliminary data.</text>
</comment>
<dbReference type="AlphaFoldDB" id="A0AAD9DDL7"/>
<evidence type="ECO:0000256" key="1">
    <source>
        <dbReference type="SAM" id="MobiDB-lite"/>
    </source>
</evidence>
<dbReference type="EMBL" id="JATAAI010000011">
    <property type="protein sequence ID" value="KAK1742154.1"/>
    <property type="molecule type" value="Genomic_DNA"/>
</dbReference>
<accession>A0AAD9DDL7</accession>
<dbReference type="Gene3D" id="2.60.120.590">
    <property type="entry name" value="Alpha-ketoglutarate-dependent dioxygenase AlkB-like"/>
    <property type="match status" value="1"/>
</dbReference>
<keyword evidence="3" id="KW-1185">Reference proteome</keyword>
<evidence type="ECO:0000313" key="2">
    <source>
        <dbReference type="EMBL" id="KAK1742154.1"/>
    </source>
</evidence>
<sequence>MDGPLSSDRYHRRGGGAGSSRSRSRSRGRDNHHHHHRHRGGRHWKDNNYNDHRRNNNRGSYDDDDRFSRERSRDRYEHDDNSNNMSRRDERYDNRGGGYHNDDYHQRGGVQYNNNNNHHHHGPPAAHNDHRNNNHHHHQNPPAAPAAHNMPPHNIKAAAPTDPNLDQLNDDPRGNDPTKRITKTAKRNGNGRNTESFDPASTLLRPDLRIWVGSNKDTTYTKPLKHDDVVIIPELFGPESNWDIYYKLVSELRTLQANNVKNSEWQSWHEGAHLISKNPVGSPTFEMVIEKLCEYFCIRRKSVGTRFNWYRDSSDWKPFHHDSAAYNPKRAKDQNITVGVSFGARRELAFLHATPQQNGEKCKIYFPQTNNGVFSFGRDVNIQWKHGINALPEEEQDGKGRISIVLWGLAENVIEEEGSPPLLGADGQGAHAQRDGHRGNHRRGNNNHHRGRR</sequence>
<organism evidence="2 3">
    <name type="scientific">Skeletonema marinoi</name>
    <dbReference type="NCBI Taxonomy" id="267567"/>
    <lineage>
        <taxon>Eukaryota</taxon>
        <taxon>Sar</taxon>
        <taxon>Stramenopiles</taxon>
        <taxon>Ochrophyta</taxon>
        <taxon>Bacillariophyta</taxon>
        <taxon>Coscinodiscophyceae</taxon>
        <taxon>Thalassiosirophycidae</taxon>
        <taxon>Thalassiosirales</taxon>
        <taxon>Skeletonemataceae</taxon>
        <taxon>Skeletonema</taxon>
        <taxon>Skeletonema marinoi-dohrnii complex</taxon>
    </lineage>
</organism>
<dbReference type="PANTHER" id="PTHR42256:SF1">
    <property type="entry name" value="FE2OG DIOXYGENASE DOMAIN-CONTAINING PROTEIN"/>
    <property type="match status" value="1"/>
</dbReference>
<feature type="compositionally biased region" description="Basic residues" evidence="1">
    <location>
        <begin position="439"/>
        <end position="453"/>
    </location>
</feature>
<dbReference type="SUPFAM" id="SSF51197">
    <property type="entry name" value="Clavaminate synthase-like"/>
    <property type="match status" value="1"/>
</dbReference>
<evidence type="ECO:0008006" key="4">
    <source>
        <dbReference type="Google" id="ProtNLM"/>
    </source>
</evidence>